<sequence length="106" mass="11689">MSQDLFSSLKNYAAKLSNGEKSPAEIASALNIWLKESGDSIKEKIESEVKQSVSKMGFAKQSDLDKLQKQIDQLIKKADLKKSPVAKKPARKIVKSANKKKAKNGK</sequence>
<feature type="region of interest" description="Disordered" evidence="1">
    <location>
        <begin position="80"/>
        <end position="106"/>
    </location>
</feature>
<evidence type="ECO:0000256" key="1">
    <source>
        <dbReference type="SAM" id="MobiDB-lite"/>
    </source>
</evidence>
<evidence type="ECO:0000313" key="2">
    <source>
        <dbReference type="EMBL" id="CAB4614675.1"/>
    </source>
</evidence>
<gene>
    <name evidence="2" type="ORF">UFOPK1854_00767</name>
</gene>
<dbReference type="EMBL" id="CAEZUT010000084">
    <property type="protein sequence ID" value="CAB4614675.1"/>
    <property type="molecule type" value="Genomic_DNA"/>
</dbReference>
<organism evidence="2">
    <name type="scientific">freshwater metagenome</name>
    <dbReference type="NCBI Taxonomy" id="449393"/>
    <lineage>
        <taxon>unclassified sequences</taxon>
        <taxon>metagenomes</taxon>
        <taxon>ecological metagenomes</taxon>
    </lineage>
</organism>
<feature type="compositionally biased region" description="Basic residues" evidence="1">
    <location>
        <begin position="84"/>
        <end position="106"/>
    </location>
</feature>
<protein>
    <submittedName>
        <fullName evidence="2">Unannotated protein</fullName>
    </submittedName>
</protein>
<reference evidence="2" key="1">
    <citation type="submission" date="2020-05" db="EMBL/GenBank/DDBJ databases">
        <authorList>
            <person name="Chiriac C."/>
            <person name="Salcher M."/>
            <person name="Ghai R."/>
            <person name="Kavagutti S V."/>
        </authorList>
    </citation>
    <scope>NUCLEOTIDE SEQUENCE</scope>
</reference>
<name>A0A6J6HT67_9ZZZZ</name>
<dbReference type="AlphaFoldDB" id="A0A6J6HT67"/>
<accession>A0A6J6HT67</accession>
<proteinExistence type="predicted"/>